<keyword evidence="4" id="KW-1185">Reference proteome</keyword>
<keyword evidence="1" id="KW-0732">Signal</keyword>
<reference evidence="4" key="1">
    <citation type="journal article" date="2019" name="Int. J. Syst. Evol. Microbiol.">
        <title>The Global Catalogue of Microorganisms (GCM) 10K type strain sequencing project: providing services to taxonomists for standard genome sequencing and annotation.</title>
        <authorList>
            <consortium name="The Broad Institute Genomics Platform"/>
            <consortium name="The Broad Institute Genome Sequencing Center for Infectious Disease"/>
            <person name="Wu L."/>
            <person name="Ma J."/>
        </authorList>
    </citation>
    <scope>NUCLEOTIDE SEQUENCE [LARGE SCALE GENOMIC DNA]</scope>
    <source>
        <strain evidence="4">KCTC 52416</strain>
    </source>
</reference>
<sequence>MRTKLFFYSISLLTLFSACSKVIIYEPSAEEIELYSQIYMPRAERGAVSVPLSLAEQQLTFTYNAFLGGPIDARNDISVRFGVDPNKVAAYNETNNTDYQLLPEEAYELEVTHATIGAGQRTTGDFQLKIVSGPHLELFQNYLLPISILDAENSVNNMLATTYYLFSVSYEPGKVPRELVLSMGSNWGNILSNGVRGTLIRRDANNDILVYEPDEQGVFSAAPQVAGINWDASESFYYVNENTIVVRNYPYWAGLFNFRVDDDYVLHGADPFWLGDFWDQFRLIPFNDFFLTVDGGGVMRRQPALTDVNAPKTEVGSGFGGFKQLLAYDDSLLALAHDGRLWLYEMSDQAVPGPRRQVGSGWEMYQQIIVSGSDILALDGAGDVYRYKFNPNGFFPLK</sequence>
<organism evidence="3 4">
    <name type="scientific">Parapedobacter deserti</name>
    <dbReference type="NCBI Taxonomy" id="1912957"/>
    <lineage>
        <taxon>Bacteria</taxon>
        <taxon>Pseudomonadati</taxon>
        <taxon>Bacteroidota</taxon>
        <taxon>Sphingobacteriia</taxon>
        <taxon>Sphingobacteriales</taxon>
        <taxon>Sphingobacteriaceae</taxon>
        <taxon>Parapedobacter</taxon>
    </lineage>
</organism>
<evidence type="ECO:0000313" key="4">
    <source>
        <dbReference type="Proteomes" id="UP001595526"/>
    </source>
</evidence>
<comment type="caution">
    <text evidence="3">The sequence shown here is derived from an EMBL/GenBank/DDBJ whole genome shotgun (WGS) entry which is preliminary data.</text>
</comment>
<name>A0ABV7JPA6_9SPHI</name>
<proteinExistence type="predicted"/>
<dbReference type="Pfam" id="PF08522">
    <property type="entry name" value="BT_3987-like_N"/>
    <property type="match status" value="1"/>
</dbReference>
<dbReference type="Gene3D" id="2.60.40.1740">
    <property type="entry name" value="hypothetical protein (bacova_03559)"/>
    <property type="match status" value="1"/>
</dbReference>
<evidence type="ECO:0000313" key="3">
    <source>
        <dbReference type="EMBL" id="MFC3197931.1"/>
    </source>
</evidence>
<dbReference type="InterPro" id="IPR013728">
    <property type="entry name" value="BT_3987-like_N"/>
</dbReference>
<feature type="chain" id="PRO_5047538795" evidence="1">
    <location>
        <begin position="21"/>
        <end position="398"/>
    </location>
</feature>
<feature type="domain" description="BT-3987-like N-terminal" evidence="2">
    <location>
        <begin position="36"/>
        <end position="153"/>
    </location>
</feature>
<dbReference type="PROSITE" id="PS51257">
    <property type="entry name" value="PROKAR_LIPOPROTEIN"/>
    <property type="match status" value="1"/>
</dbReference>
<dbReference type="Gene3D" id="2.115.10.10">
    <property type="entry name" value="Tachylectin 2"/>
    <property type="match status" value="1"/>
</dbReference>
<dbReference type="EMBL" id="JBHRTA010000030">
    <property type="protein sequence ID" value="MFC3197931.1"/>
    <property type="molecule type" value="Genomic_DNA"/>
</dbReference>
<dbReference type="RefSeq" id="WP_379022092.1">
    <property type="nucleotide sequence ID" value="NZ_JBHRTA010000030.1"/>
</dbReference>
<accession>A0ABV7JPA6</accession>
<dbReference type="Proteomes" id="UP001595526">
    <property type="component" value="Unassembled WGS sequence"/>
</dbReference>
<protein>
    <submittedName>
        <fullName evidence="3">DUF1735 domain-containing protein</fullName>
    </submittedName>
</protein>
<feature type="signal peptide" evidence="1">
    <location>
        <begin position="1"/>
        <end position="20"/>
    </location>
</feature>
<gene>
    <name evidence="3" type="ORF">ACFOET_09930</name>
</gene>
<evidence type="ECO:0000259" key="2">
    <source>
        <dbReference type="Pfam" id="PF08522"/>
    </source>
</evidence>
<evidence type="ECO:0000256" key="1">
    <source>
        <dbReference type="SAM" id="SignalP"/>
    </source>
</evidence>